<dbReference type="InterPro" id="IPR041489">
    <property type="entry name" value="PDZ_6"/>
</dbReference>
<dbReference type="KEGG" id="salh:HMF8227_01592"/>
<dbReference type="InterPro" id="IPR027268">
    <property type="entry name" value="Peptidase_M4/M1_CTD_sf"/>
</dbReference>
<proteinExistence type="predicted"/>
<dbReference type="Pfam" id="PF17899">
    <property type="entry name" value="Peptidase_M61_N"/>
    <property type="match status" value="1"/>
</dbReference>
<name>A0A2S2E327_9ALTE</name>
<dbReference type="SUPFAM" id="SSF50156">
    <property type="entry name" value="PDZ domain-like"/>
    <property type="match status" value="1"/>
</dbReference>
<dbReference type="InterPro" id="IPR007963">
    <property type="entry name" value="Peptidase_M61_catalytic"/>
</dbReference>
<dbReference type="InterPro" id="IPR001478">
    <property type="entry name" value="PDZ"/>
</dbReference>
<dbReference type="PROSITE" id="PS50106">
    <property type="entry name" value="PDZ"/>
    <property type="match status" value="1"/>
</dbReference>
<dbReference type="InterPro" id="IPR036034">
    <property type="entry name" value="PDZ_sf"/>
</dbReference>
<accession>A0A2S2E327</accession>
<dbReference type="SUPFAM" id="SSF55486">
    <property type="entry name" value="Metalloproteases ('zincins'), catalytic domain"/>
    <property type="match status" value="1"/>
</dbReference>
<dbReference type="AlphaFoldDB" id="A0A2S2E327"/>
<protein>
    <recommendedName>
        <fullName evidence="1">PDZ domain-containing protein</fullName>
    </recommendedName>
</protein>
<dbReference type="Proteomes" id="UP000245728">
    <property type="component" value="Chromosome"/>
</dbReference>
<dbReference type="InterPro" id="IPR040756">
    <property type="entry name" value="Peptidase_M61_N"/>
</dbReference>
<feature type="domain" description="PDZ" evidence="1">
    <location>
        <begin position="497"/>
        <end position="561"/>
    </location>
</feature>
<dbReference type="PIRSF" id="PIRSF016493">
    <property type="entry name" value="Glycyl_aminpptds"/>
    <property type="match status" value="1"/>
</dbReference>
<dbReference type="RefSeq" id="WP_109339670.1">
    <property type="nucleotide sequence ID" value="NZ_CP029347.1"/>
</dbReference>
<keyword evidence="3" id="KW-1185">Reference proteome</keyword>
<dbReference type="InterPro" id="IPR024191">
    <property type="entry name" value="Peptidase_M61"/>
</dbReference>
<evidence type="ECO:0000259" key="1">
    <source>
        <dbReference type="PROSITE" id="PS50106"/>
    </source>
</evidence>
<dbReference type="EMBL" id="CP029347">
    <property type="protein sequence ID" value="AWL12066.1"/>
    <property type="molecule type" value="Genomic_DNA"/>
</dbReference>
<gene>
    <name evidence="2" type="ORF">HMF8227_01592</name>
</gene>
<dbReference type="Pfam" id="PF17820">
    <property type="entry name" value="PDZ_6"/>
    <property type="match status" value="1"/>
</dbReference>
<sequence length="599" mass="67559">MSHSLHYQIRFDDKNHHCYNVQLSVPAHSGTKMILSLPAWIPGSYMIRDFAKNIVQLNANDDAGEALDVIALDKQRWQVMSSGQAFTLEYQVYAFDTSVRTAYLDNERAFFNGTSLFLQVEGFEDQPHRVTVDGQSAGAGWKVATGLPRLPGTDKYDFGDYQADNYAHLIDCPMEISDFDAIEFSVFGVPHHMILSGRHYADKDRLAKDVTKLCEHHIRLFSGKQAPQAPFDEYWFLTNILPQSFGGLEHKNSTALLCSTFDFPNPNKPEETSDNYQTLLSLIAHEYFHAWNVCRIKPKEFIPYQLDQESHTEQLWAYEGFTSYYDDFSLYRAGIIGFEDYLKLLSKTLTRVFRGQGETKQSVTQSSFYAWTKFYKQAEDAPDNIVSYYTKGAMIALWLDLSLRLESQGTISMDDMMRGLWREFGQKGVGTAPQDFIDMVRSLAGDKLAKELTELLYQAERLDLTALLGKVGVKLQKLRASLTSPTTIDEQRRCHPGFTFKPHAKGLEVTTVAEGSPAALAGINAEDVIIAVDTMAVSTDNLALVLDHQPQDASIPVHLFRDNVLKQMNLVLSQTPPNAIALEAKDPALANLWQQVIEE</sequence>
<dbReference type="Pfam" id="PF05299">
    <property type="entry name" value="Peptidase_M61"/>
    <property type="match status" value="1"/>
</dbReference>
<dbReference type="Gene3D" id="2.60.40.3650">
    <property type="match status" value="1"/>
</dbReference>
<dbReference type="Gene3D" id="2.30.42.10">
    <property type="match status" value="1"/>
</dbReference>
<dbReference type="OrthoDB" id="9778516at2"/>
<organism evidence="2 3">
    <name type="scientific">Saliniradius amylolyticus</name>
    <dbReference type="NCBI Taxonomy" id="2183582"/>
    <lineage>
        <taxon>Bacteria</taxon>
        <taxon>Pseudomonadati</taxon>
        <taxon>Pseudomonadota</taxon>
        <taxon>Gammaproteobacteria</taxon>
        <taxon>Alteromonadales</taxon>
        <taxon>Alteromonadaceae</taxon>
        <taxon>Saliniradius</taxon>
    </lineage>
</organism>
<dbReference type="SMART" id="SM00228">
    <property type="entry name" value="PDZ"/>
    <property type="match status" value="1"/>
</dbReference>
<reference evidence="2 3" key="1">
    <citation type="submission" date="2018-05" db="EMBL/GenBank/DDBJ databases">
        <title>Salinimonas sp. HMF8227 Genome sequencing and assembly.</title>
        <authorList>
            <person name="Kang H."/>
            <person name="Kang J."/>
            <person name="Cha I."/>
            <person name="Kim H."/>
            <person name="Joh K."/>
        </authorList>
    </citation>
    <scope>NUCLEOTIDE SEQUENCE [LARGE SCALE GENOMIC DNA]</scope>
    <source>
        <strain evidence="2 3">HMF8227</strain>
    </source>
</reference>
<evidence type="ECO:0000313" key="3">
    <source>
        <dbReference type="Proteomes" id="UP000245728"/>
    </source>
</evidence>
<dbReference type="Gene3D" id="1.10.390.10">
    <property type="entry name" value="Neutral Protease Domain 2"/>
    <property type="match status" value="1"/>
</dbReference>
<evidence type="ECO:0000313" key="2">
    <source>
        <dbReference type="EMBL" id="AWL12066.1"/>
    </source>
</evidence>